<feature type="region of interest" description="Disordered" evidence="1">
    <location>
        <begin position="193"/>
        <end position="218"/>
    </location>
</feature>
<proteinExistence type="predicted"/>
<evidence type="ECO:0000256" key="1">
    <source>
        <dbReference type="SAM" id="MobiDB-lite"/>
    </source>
</evidence>
<keyword evidence="3" id="KW-1185">Reference proteome</keyword>
<sequence>MLSHHYKGSCSHRGDQLCYRCRGQHDDSGYVQVKLVKATTPEVLDVEEAVLGLSVVLPFDINTGSGSASSFSGTGYSATQDAAIAQMVTDLLRLSPYGSRPLLQSHWSSHHVSMGMVETHPMYPSSLIVLTNSGYRRARDFRTDSKYTEDTFDHVPQPGTPKNPGSGSRGHQLGHLECENCAAIKSERRLHVRAHKRTPPDRHTSDNSSLLSIKHSYC</sequence>
<organism evidence="2 3">
    <name type="scientific">Ameca splendens</name>
    <dbReference type="NCBI Taxonomy" id="208324"/>
    <lineage>
        <taxon>Eukaryota</taxon>
        <taxon>Metazoa</taxon>
        <taxon>Chordata</taxon>
        <taxon>Craniata</taxon>
        <taxon>Vertebrata</taxon>
        <taxon>Euteleostomi</taxon>
        <taxon>Actinopterygii</taxon>
        <taxon>Neopterygii</taxon>
        <taxon>Teleostei</taxon>
        <taxon>Neoteleostei</taxon>
        <taxon>Acanthomorphata</taxon>
        <taxon>Ovalentaria</taxon>
        <taxon>Atherinomorphae</taxon>
        <taxon>Cyprinodontiformes</taxon>
        <taxon>Goodeidae</taxon>
        <taxon>Ameca</taxon>
    </lineage>
</organism>
<accession>A0ABV0ZY81</accession>
<feature type="region of interest" description="Disordered" evidence="1">
    <location>
        <begin position="147"/>
        <end position="173"/>
    </location>
</feature>
<evidence type="ECO:0000313" key="2">
    <source>
        <dbReference type="EMBL" id="MEQ2311213.1"/>
    </source>
</evidence>
<protein>
    <recommendedName>
        <fullName evidence="4">C2H2-type domain-containing protein</fullName>
    </recommendedName>
</protein>
<name>A0ABV0ZY81_9TELE</name>
<gene>
    <name evidence="2" type="ORF">AMECASPLE_017389</name>
</gene>
<dbReference type="Proteomes" id="UP001469553">
    <property type="component" value="Unassembled WGS sequence"/>
</dbReference>
<dbReference type="EMBL" id="JAHRIP010076537">
    <property type="protein sequence ID" value="MEQ2311213.1"/>
    <property type="molecule type" value="Genomic_DNA"/>
</dbReference>
<reference evidence="2 3" key="1">
    <citation type="submission" date="2021-06" db="EMBL/GenBank/DDBJ databases">
        <authorList>
            <person name="Palmer J.M."/>
        </authorList>
    </citation>
    <scope>NUCLEOTIDE SEQUENCE [LARGE SCALE GENOMIC DNA]</scope>
    <source>
        <strain evidence="2 3">AS_MEX2019</strain>
        <tissue evidence="2">Muscle</tissue>
    </source>
</reference>
<comment type="caution">
    <text evidence="2">The sequence shown here is derived from an EMBL/GenBank/DDBJ whole genome shotgun (WGS) entry which is preliminary data.</text>
</comment>
<evidence type="ECO:0000313" key="3">
    <source>
        <dbReference type="Proteomes" id="UP001469553"/>
    </source>
</evidence>
<evidence type="ECO:0008006" key="4">
    <source>
        <dbReference type="Google" id="ProtNLM"/>
    </source>
</evidence>